<keyword evidence="3" id="KW-1185">Reference proteome</keyword>
<sequence length="96" mass="10782">MSEGEGSGQTPERLQTGVQQGSATSRLKRKASDDVEMVPASLLERAREKNSKLAAQVCRLKAEIPDCRKSWEDLEKQISIFESIKRILRRLNPNSV</sequence>
<feature type="compositionally biased region" description="Polar residues" evidence="1">
    <location>
        <begin position="8"/>
        <end position="25"/>
    </location>
</feature>
<evidence type="ECO:0000256" key="1">
    <source>
        <dbReference type="SAM" id="MobiDB-lite"/>
    </source>
</evidence>
<dbReference type="HOGENOM" id="CLU_2365408_0_0_1"/>
<reference evidence="2 3" key="1">
    <citation type="journal article" date="2012" name="PLoS Pathog.">
        <title>Diverse lifestyles and strategies of plant pathogenesis encoded in the genomes of eighteen Dothideomycetes fungi.</title>
        <authorList>
            <person name="Ohm R.A."/>
            <person name="Feau N."/>
            <person name="Henrissat B."/>
            <person name="Schoch C.L."/>
            <person name="Horwitz B.A."/>
            <person name="Barry K.W."/>
            <person name="Condon B.J."/>
            <person name="Copeland A.C."/>
            <person name="Dhillon B."/>
            <person name="Glaser F."/>
            <person name="Hesse C.N."/>
            <person name="Kosti I."/>
            <person name="LaButti K."/>
            <person name="Lindquist E.A."/>
            <person name="Lucas S."/>
            <person name="Salamov A.A."/>
            <person name="Bradshaw R.E."/>
            <person name="Ciuffetti L."/>
            <person name="Hamelin R.C."/>
            <person name="Kema G.H.J."/>
            <person name="Lawrence C."/>
            <person name="Scott J.A."/>
            <person name="Spatafora J.W."/>
            <person name="Turgeon B.G."/>
            <person name="de Wit P.J.G.M."/>
            <person name="Zhong S."/>
            <person name="Goodwin S.B."/>
            <person name="Grigoriev I.V."/>
        </authorList>
    </citation>
    <scope>NUCLEOTIDE SEQUENCE [LARGE SCALE GENOMIC DNA]</scope>
    <source>
        <strain evidence="3">28A</strain>
    </source>
</reference>
<dbReference type="EMBL" id="KB908877">
    <property type="protein sequence ID" value="EOA81087.1"/>
    <property type="molecule type" value="Genomic_DNA"/>
</dbReference>
<organism evidence="2 3">
    <name type="scientific">Exserohilum turcicum (strain 28A)</name>
    <name type="common">Northern leaf blight fungus</name>
    <name type="synonym">Setosphaeria turcica</name>
    <dbReference type="NCBI Taxonomy" id="671987"/>
    <lineage>
        <taxon>Eukaryota</taxon>
        <taxon>Fungi</taxon>
        <taxon>Dikarya</taxon>
        <taxon>Ascomycota</taxon>
        <taxon>Pezizomycotina</taxon>
        <taxon>Dothideomycetes</taxon>
        <taxon>Pleosporomycetidae</taxon>
        <taxon>Pleosporales</taxon>
        <taxon>Pleosporineae</taxon>
        <taxon>Pleosporaceae</taxon>
        <taxon>Exserohilum</taxon>
    </lineage>
</organism>
<dbReference type="OrthoDB" id="10610073at2759"/>
<reference evidence="2 3" key="2">
    <citation type="journal article" date="2013" name="PLoS Genet.">
        <title>Comparative genome structure, secondary metabolite, and effector coding capacity across Cochliobolus pathogens.</title>
        <authorList>
            <person name="Condon B.J."/>
            <person name="Leng Y."/>
            <person name="Wu D."/>
            <person name="Bushley K.E."/>
            <person name="Ohm R.A."/>
            <person name="Otillar R."/>
            <person name="Martin J."/>
            <person name="Schackwitz W."/>
            <person name="Grimwood J."/>
            <person name="MohdZainudin N."/>
            <person name="Xue C."/>
            <person name="Wang R."/>
            <person name="Manning V.A."/>
            <person name="Dhillon B."/>
            <person name="Tu Z.J."/>
            <person name="Steffenson B.J."/>
            <person name="Salamov A."/>
            <person name="Sun H."/>
            <person name="Lowry S."/>
            <person name="LaButti K."/>
            <person name="Han J."/>
            <person name="Copeland A."/>
            <person name="Lindquist E."/>
            <person name="Barry K."/>
            <person name="Schmutz J."/>
            <person name="Baker S.E."/>
            <person name="Ciuffetti L.M."/>
            <person name="Grigoriev I.V."/>
            <person name="Zhong S."/>
            <person name="Turgeon B.G."/>
        </authorList>
    </citation>
    <scope>NUCLEOTIDE SEQUENCE [LARGE SCALE GENOMIC DNA]</scope>
    <source>
        <strain evidence="3">28A</strain>
    </source>
</reference>
<proteinExistence type="predicted"/>
<name>R0JXW9_EXST2</name>
<dbReference type="Proteomes" id="UP000016935">
    <property type="component" value="Unassembled WGS sequence"/>
</dbReference>
<feature type="region of interest" description="Disordered" evidence="1">
    <location>
        <begin position="1"/>
        <end position="34"/>
    </location>
</feature>
<dbReference type="AlphaFoldDB" id="R0JXW9"/>
<evidence type="ECO:0000313" key="2">
    <source>
        <dbReference type="EMBL" id="EOA81087.1"/>
    </source>
</evidence>
<gene>
    <name evidence="2" type="ORF">SETTUDRAFT_166456</name>
</gene>
<feature type="non-terminal residue" evidence="2">
    <location>
        <position position="96"/>
    </location>
</feature>
<accession>R0JXW9</accession>
<evidence type="ECO:0000313" key="3">
    <source>
        <dbReference type="Proteomes" id="UP000016935"/>
    </source>
</evidence>
<dbReference type="RefSeq" id="XP_008031624.1">
    <property type="nucleotide sequence ID" value="XM_008033433.1"/>
</dbReference>
<dbReference type="GeneID" id="19399817"/>
<protein>
    <submittedName>
        <fullName evidence="2">Uncharacterized protein</fullName>
    </submittedName>
</protein>